<dbReference type="RefSeq" id="WP_150413020.1">
    <property type="nucleotide sequence ID" value="NZ_VYQF01000001.1"/>
</dbReference>
<evidence type="ECO:0000313" key="2">
    <source>
        <dbReference type="Proteomes" id="UP000326903"/>
    </source>
</evidence>
<dbReference type="GO" id="GO:0008047">
    <property type="term" value="F:enzyme activator activity"/>
    <property type="evidence" value="ECO:0007669"/>
    <property type="project" value="InterPro"/>
</dbReference>
<name>A0A5J5IJI8_9BACT</name>
<evidence type="ECO:0000313" key="1">
    <source>
        <dbReference type="EMBL" id="KAA9040931.1"/>
    </source>
</evidence>
<organism evidence="1 2">
    <name type="scientific">Ginsengibacter hankyongi</name>
    <dbReference type="NCBI Taxonomy" id="2607284"/>
    <lineage>
        <taxon>Bacteria</taxon>
        <taxon>Pseudomonadati</taxon>
        <taxon>Bacteroidota</taxon>
        <taxon>Chitinophagia</taxon>
        <taxon>Chitinophagales</taxon>
        <taxon>Chitinophagaceae</taxon>
        <taxon>Ginsengibacter</taxon>
    </lineage>
</organism>
<dbReference type="PANTHER" id="PTHR30302">
    <property type="entry name" value="HYDROGENASE 1 MATURATION PROTEASE"/>
    <property type="match status" value="1"/>
</dbReference>
<sequence>MKDLRIDPVTSGSNKILFIGMGNCGRGDDGLGWEITEMLKRYNFDFMDYEYRYQLQIEDAVLISAYDTVIFADASHIELEDGFEIKSCTAANHYFFSSHIQSPETILYLANSLYNKHPKAYTLAIAGYSWELETSLSRNAGENLESAFIVFTKSFLPTIENKLIV</sequence>
<dbReference type="Gene3D" id="3.40.50.1450">
    <property type="entry name" value="HybD-like"/>
    <property type="match status" value="1"/>
</dbReference>
<dbReference type="GO" id="GO:0004175">
    <property type="term" value="F:endopeptidase activity"/>
    <property type="evidence" value="ECO:0007669"/>
    <property type="project" value="TreeGrafter"/>
</dbReference>
<dbReference type="PANTHER" id="PTHR30302:SF5">
    <property type="entry name" value="SLR1876 PROTEIN"/>
    <property type="match status" value="1"/>
</dbReference>
<evidence type="ECO:0008006" key="3">
    <source>
        <dbReference type="Google" id="ProtNLM"/>
    </source>
</evidence>
<accession>A0A5J5IJI8</accession>
<dbReference type="Proteomes" id="UP000326903">
    <property type="component" value="Unassembled WGS sequence"/>
</dbReference>
<keyword evidence="2" id="KW-1185">Reference proteome</keyword>
<comment type="caution">
    <text evidence="1">The sequence shown here is derived from an EMBL/GenBank/DDBJ whole genome shotgun (WGS) entry which is preliminary data.</text>
</comment>
<dbReference type="AlphaFoldDB" id="A0A5J5IJI8"/>
<reference evidence="1 2" key="1">
    <citation type="submission" date="2019-09" db="EMBL/GenBank/DDBJ databases">
        <title>Draft genome sequence of Ginsengibacter sp. BR5-29.</title>
        <authorList>
            <person name="Im W.-T."/>
        </authorList>
    </citation>
    <scope>NUCLEOTIDE SEQUENCE [LARGE SCALE GENOMIC DNA]</scope>
    <source>
        <strain evidence="1 2">BR5-29</strain>
    </source>
</reference>
<protein>
    <recommendedName>
        <fullName evidence="3">Hydrogenase maturation protease</fullName>
    </recommendedName>
</protein>
<dbReference type="GO" id="GO:0016485">
    <property type="term" value="P:protein processing"/>
    <property type="evidence" value="ECO:0007669"/>
    <property type="project" value="TreeGrafter"/>
</dbReference>
<dbReference type="EMBL" id="VYQF01000001">
    <property type="protein sequence ID" value="KAA9040931.1"/>
    <property type="molecule type" value="Genomic_DNA"/>
</dbReference>
<dbReference type="InterPro" id="IPR000671">
    <property type="entry name" value="Peptidase_A31"/>
</dbReference>
<proteinExistence type="predicted"/>
<gene>
    <name evidence="1" type="ORF">FW778_02515</name>
</gene>
<dbReference type="InterPro" id="IPR023430">
    <property type="entry name" value="Pept_HybD-like_dom_sf"/>
</dbReference>
<dbReference type="SUPFAM" id="SSF53163">
    <property type="entry name" value="HybD-like"/>
    <property type="match status" value="1"/>
</dbReference>